<feature type="domain" description="Trypanosome variant surface glycoprotein B-type N-terminal" evidence="10">
    <location>
        <begin position="11"/>
        <end position="207"/>
    </location>
</feature>
<feature type="compositionally biased region" description="Low complexity" evidence="9">
    <location>
        <begin position="233"/>
        <end position="242"/>
    </location>
</feature>
<keyword evidence="5" id="KW-0732">Signal</keyword>
<evidence type="ECO:0000256" key="7">
    <source>
        <dbReference type="ARBA" id="ARBA00023180"/>
    </source>
</evidence>
<evidence type="ECO:0000259" key="10">
    <source>
        <dbReference type="Pfam" id="PF13206"/>
    </source>
</evidence>
<dbReference type="AlphaFoldDB" id="A0A1J0R8P7"/>
<accession>A0A1J0R8P7</accession>
<proteinExistence type="predicted"/>
<dbReference type="EMBL" id="KX700321">
    <property type="protein sequence ID" value="APD74277.1"/>
    <property type="molecule type" value="Genomic_DNA"/>
</dbReference>
<protein>
    <submittedName>
        <fullName evidence="11">Variant surface glycoprotein 1125.2857</fullName>
    </submittedName>
</protein>
<keyword evidence="3" id="KW-1003">Cell membrane</keyword>
<evidence type="ECO:0000256" key="4">
    <source>
        <dbReference type="ARBA" id="ARBA00022622"/>
    </source>
</evidence>
<dbReference type="Gene3D" id="4.10.110.20">
    <property type="entry name" value="Variant surface glycoprotein MITAT 1.2, VSG 221, C-terminal domain"/>
    <property type="match status" value="1"/>
</dbReference>
<comment type="subcellular location">
    <subcellularLocation>
        <location evidence="2">Cell membrane</location>
        <topology evidence="2">Lipid-anchor</topology>
        <topology evidence="2">GPI-anchor</topology>
    </subcellularLocation>
</comment>
<evidence type="ECO:0000256" key="6">
    <source>
        <dbReference type="ARBA" id="ARBA00023136"/>
    </source>
</evidence>
<evidence type="ECO:0000256" key="8">
    <source>
        <dbReference type="ARBA" id="ARBA00023288"/>
    </source>
</evidence>
<feature type="region of interest" description="Disordered" evidence="9">
    <location>
        <begin position="229"/>
        <end position="283"/>
    </location>
</feature>
<dbReference type="Pfam" id="PF13206">
    <property type="entry name" value="VSG_B"/>
    <property type="match status" value="1"/>
</dbReference>
<name>A0A1J0R8P7_9TRYP</name>
<keyword evidence="4" id="KW-0336">GPI-anchor</keyword>
<reference evidence="11" key="1">
    <citation type="submission" date="2016-08" db="EMBL/GenBank/DDBJ databases">
        <title>VSG repertoire of Trypanosoma brucei EATRO 1125.</title>
        <authorList>
            <person name="Cross G.A."/>
        </authorList>
    </citation>
    <scope>NUCLEOTIDE SEQUENCE</scope>
    <source>
        <strain evidence="11">EATRO 1125</strain>
    </source>
</reference>
<feature type="compositionally biased region" description="Basic and acidic residues" evidence="9">
    <location>
        <begin position="266"/>
        <end position="283"/>
    </location>
</feature>
<evidence type="ECO:0000256" key="3">
    <source>
        <dbReference type="ARBA" id="ARBA00022475"/>
    </source>
</evidence>
<dbReference type="InterPro" id="IPR025932">
    <property type="entry name" value="Trypano_VSG_B_N_dom"/>
</dbReference>
<evidence type="ECO:0000256" key="5">
    <source>
        <dbReference type="ARBA" id="ARBA00022729"/>
    </source>
</evidence>
<dbReference type="VEuPathDB" id="TriTrypDB:Tb11.v5.1018"/>
<keyword evidence="7" id="KW-0325">Glycoprotein</keyword>
<comment type="function">
    <text evidence="1">VSG forms a coat on the surface of the parasite. The trypanosome evades the immune response of the host by expressing a series of antigenically distinct VSGs from an estimated 1000 VSG genes.</text>
</comment>
<dbReference type="VEuPathDB" id="TriTrypDB:Tb427_000442900"/>
<keyword evidence="6" id="KW-0472">Membrane</keyword>
<keyword evidence="8" id="KW-0449">Lipoprotein</keyword>
<organism evidence="11">
    <name type="scientific">Trypanosoma brucei</name>
    <dbReference type="NCBI Taxonomy" id="5691"/>
    <lineage>
        <taxon>Eukaryota</taxon>
        <taxon>Discoba</taxon>
        <taxon>Euglenozoa</taxon>
        <taxon>Kinetoplastea</taxon>
        <taxon>Metakinetoplastina</taxon>
        <taxon>Trypanosomatida</taxon>
        <taxon>Trypanosomatidae</taxon>
        <taxon>Trypanosoma</taxon>
    </lineage>
</organism>
<dbReference type="GO" id="GO:0005886">
    <property type="term" value="C:plasma membrane"/>
    <property type="evidence" value="ECO:0007669"/>
    <property type="project" value="UniProtKB-SubCell"/>
</dbReference>
<dbReference type="GO" id="GO:0098552">
    <property type="term" value="C:side of membrane"/>
    <property type="evidence" value="ECO:0007669"/>
    <property type="project" value="UniProtKB-KW"/>
</dbReference>
<evidence type="ECO:0000313" key="11">
    <source>
        <dbReference type="EMBL" id="APD74277.1"/>
    </source>
</evidence>
<sequence length="307" mass="31764">MAKNLRLQLKTTVTAAAICSELNKDVYGLKGEETTTAGETYGSSGSEGCGSSNPASQKPGLSLLSDLVCMCATTAGTDSTCLGKAGSNLKYANLTDAKAAAKELLEGCPKHGQSIVTAGSLTTAKALFYAALKDNDGATQTENVILSSKNAAQCNAGANADCVFYKPPKADGTLDIPWLEAIDAAMDQIKTAAAEATVNAKIAAQIAALRSTALAAYIQAEVGDKHSTQIANTPTTVPTQTTAEGDCSQHQTSKKCTDPCKWNENATDKTKKCSLDSKASVEKAGKDGITDLKCTGKEQKDCKDGCK</sequence>
<evidence type="ECO:0000256" key="2">
    <source>
        <dbReference type="ARBA" id="ARBA00004609"/>
    </source>
</evidence>
<evidence type="ECO:0000256" key="1">
    <source>
        <dbReference type="ARBA" id="ARBA00002523"/>
    </source>
</evidence>
<evidence type="ECO:0000256" key="9">
    <source>
        <dbReference type="SAM" id="MobiDB-lite"/>
    </source>
</evidence>